<dbReference type="InterPro" id="IPR001789">
    <property type="entry name" value="Sig_transdc_resp-reg_receiver"/>
</dbReference>
<dbReference type="CDD" id="cd06170">
    <property type="entry name" value="LuxR_C_like"/>
    <property type="match status" value="1"/>
</dbReference>
<keyword evidence="2" id="KW-0238">DNA-binding</keyword>
<dbReference type="GO" id="GO:0006355">
    <property type="term" value="P:regulation of DNA-templated transcription"/>
    <property type="evidence" value="ECO:0007669"/>
    <property type="project" value="InterPro"/>
</dbReference>
<feature type="modified residue" description="4-aspartylphosphate" evidence="3">
    <location>
        <position position="54"/>
    </location>
</feature>
<sequence length="210" mass="23578">MIRVLIADDHAVLRRGLADVLSEERDMVVRGEAGSCREVLSKLRQGEWDVVVLDLNFPDGNGLDLLREIKRERPKLPILILTIASEDHYAVRALRSGASGYLTKESAPEELVQAVRKVVAGGRYVSPKLAERLAVMIDRDAEQSPHDQLSEREFQVFRLLASGRAVSQVAEDLHISVKTVSTYRARVLEKMNLRTNAELTVYAVRNHLVE</sequence>
<dbReference type="Pfam" id="PF00072">
    <property type="entry name" value="Response_reg"/>
    <property type="match status" value="1"/>
</dbReference>
<dbReference type="PANTHER" id="PTHR43214:SF43">
    <property type="entry name" value="TWO-COMPONENT RESPONSE REGULATOR"/>
    <property type="match status" value="1"/>
</dbReference>
<reference evidence="6 7" key="1">
    <citation type="journal article" date="2019" name="Nat. Microbiol.">
        <title>Mediterranean grassland soil C-N compound turnover is dependent on rainfall and depth, and is mediated by genomically divergent microorganisms.</title>
        <authorList>
            <person name="Diamond S."/>
            <person name="Andeer P.F."/>
            <person name="Li Z."/>
            <person name="Crits-Christoph A."/>
            <person name="Burstein D."/>
            <person name="Anantharaman K."/>
            <person name="Lane K.R."/>
            <person name="Thomas B.C."/>
            <person name="Pan C."/>
            <person name="Northen T.R."/>
            <person name="Banfield J.F."/>
        </authorList>
    </citation>
    <scope>NUCLEOTIDE SEQUENCE [LARGE SCALE GENOMIC DNA]</scope>
    <source>
        <strain evidence="6">WS_4</strain>
    </source>
</reference>
<dbReference type="Gene3D" id="3.40.50.2300">
    <property type="match status" value="1"/>
</dbReference>
<feature type="domain" description="Response regulatory" evidence="5">
    <location>
        <begin position="3"/>
        <end position="119"/>
    </location>
</feature>
<dbReference type="InterPro" id="IPR011006">
    <property type="entry name" value="CheY-like_superfamily"/>
</dbReference>
<proteinExistence type="predicted"/>
<gene>
    <name evidence="6" type="ORF">E6K74_05505</name>
</gene>
<dbReference type="SUPFAM" id="SSF46894">
    <property type="entry name" value="C-terminal effector domain of the bipartite response regulators"/>
    <property type="match status" value="1"/>
</dbReference>
<dbReference type="PROSITE" id="PS50110">
    <property type="entry name" value="RESPONSE_REGULATORY"/>
    <property type="match status" value="1"/>
</dbReference>
<name>A0A538STB1_UNCEI</name>
<evidence type="ECO:0000259" key="5">
    <source>
        <dbReference type="PROSITE" id="PS50110"/>
    </source>
</evidence>
<evidence type="ECO:0000256" key="1">
    <source>
        <dbReference type="ARBA" id="ARBA00022553"/>
    </source>
</evidence>
<dbReference type="AlphaFoldDB" id="A0A538STB1"/>
<accession>A0A538STB1</accession>
<dbReference type="SMART" id="SM00421">
    <property type="entry name" value="HTH_LUXR"/>
    <property type="match status" value="1"/>
</dbReference>
<feature type="domain" description="HTH luxR-type" evidence="4">
    <location>
        <begin position="142"/>
        <end position="207"/>
    </location>
</feature>
<dbReference type="EMBL" id="VBOU01000061">
    <property type="protein sequence ID" value="TMQ54633.1"/>
    <property type="molecule type" value="Genomic_DNA"/>
</dbReference>
<organism evidence="6 7">
    <name type="scientific">Eiseniibacteriota bacterium</name>
    <dbReference type="NCBI Taxonomy" id="2212470"/>
    <lineage>
        <taxon>Bacteria</taxon>
        <taxon>Candidatus Eiseniibacteriota</taxon>
    </lineage>
</organism>
<keyword evidence="1 3" id="KW-0597">Phosphoprotein</keyword>
<dbReference type="InterPro" id="IPR016032">
    <property type="entry name" value="Sig_transdc_resp-reg_C-effctor"/>
</dbReference>
<dbReference type="InterPro" id="IPR039420">
    <property type="entry name" value="WalR-like"/>
</dbReference>
<evidence type="ECO:0000313" key="7">
    <source>
        <dbReference type="Proteomes" id="UP000319829"/>
    </source>
</evidence>
<evidence type="ECO:0000313" key="6">
    <source>
        <dbReference type="EMBL" id="TMQ54633.1"/>
    </source>
</evidence>
<protein>
    <submittedName>
        <fullName evidence="6">Response regulator transcription factor</fullName>
    </submittedName>
</protein>
<dbReference type="SMART" id="SM00448">
    <property type="entry name" value="REC"/>
    <property type="match status" value="1"/>
</dbReference>
<dbReference type="InterPro" id="IPR000792">
    <property type="entry name" value="Tscrpt_reg_LuxR_C"/>
</dbReference>
<dbReference type="SUPFAM" id="SSF52172">
    <property type="entry name" value="CheY-like"/>
    <property type="match status" value="1"/>
</dbReference>
<dbReference type="PANTHER" id="PTHR43214">
    <property type="entry name" value="TWO-COMPONENT RESPONSE REGULATOR"/>
    <property type="match status" value="1"/>
</dbReference>
<dbReference type="PROSITE" id="PS50043">
    <property type="entry name" value="HTH_LUXR_2"/>
    <property type="match status" value="1"/>
</dbReference>
<comment type="caution">
    <text evidence="6">The sequence shown here is derived from an EMBL/GenBank/DDBJ whole genome shotgun (WGS) entry which is preliminary data.</text>
</comment>
<dbReference type="Pfam" id="PF00196">
    <property type="entry name" value="GerE"/>
    <property type="match status" value="1"/>
</dbReference>
<dbReference type="InterPro" id="IPR058245">
    <property type="entry name" value="NreC/VraR/RcsB-like_REC"/>
</dbReference>
<dbReference type="CDD" id="cd17535">
    <property type="entry name" value="REC_NarL-like"/>
    <property type="match status" value="1"/>
</dbReference>
<dbReference type="GO" id="GO:0003677">
    <property type="term" value="F:DNA binding"/>
    <property type="evidence" value="ECO:0007669"/>
    <property type="project" value="UniProtKB-KW"/>
</dbReference>
<evidence type="ECO:0000256" key="2">
    <source>
        <dbReference type="ARBA" id="ARBA00023125"/>
    </source>
</evidence>
<evidence type="ECO:0000259" key="4">
    <source>
        <dbReference type="PROSITE" id="PS50043"/>
    </source>
</evidence>
<dbReference type="Proteomes" id="UP000319829">
    <property type="component" value="Unassembled WGS sequence"/>
</dbReference>
<evidence type="ECO:0000256" key="3">
    <source>
        <dbReference type="PROSITE-ProRule" id="PRU00169"/>
    </source>
</evidence>
<dbReference type="PRINTS" id="PR00038">
    <property type="entry name" value="HTHLUXR"/>
</dbReference>
<dbReference type="PROSITE" id="PS00622">
    <property type="entry name" value="HTH_LUXR_1"/>
    <property type="match status" value="1"/>
</dbReference>
<dbReference type="GO" id="GO:0000160">
    <property type="term" value="P:phosphorelay signal transduction system"/>
    <property type="evidence" value="ECO:0007669"/>
    <property type="project" value="InterPro"/>
</dbReference>